<keyword evidence="8" id="KW-1185">Reference proteome</keyword>
<dbReference type="GO" id="GO:0030026">
    <property type="term" value="P:intracellular manganese ion homeostasis"/>
    <property type="evidence" value="ECO:0007669"/>
    <property type="project" value="InterPro"/>
</dbReference>
<accession>G8TSC9</accession>
<dbReference type="PANTHER" id="PTHR31851">
    <property type="entry name" value="FE(2+)/MN(2+) TRANSPORTER PCL1"/>
    <property type="match status" value="1"/>
</dbReference>
<feature type="region of interest" description="Disordered" evidence="5">
    <location>
        <begin position="1"/>
        <end position="21"/>
    </location>
</feature>
<proteinExistence type="predicted"/>
<keyword evidence="3 6" id="KW-1133">Transmembrane helix</keyword>
<evidence type="ECO:0000256" key="6">
    <source>
        <dbReference type="SAM" id="Phobius"/>
    </source>
</evidence>
<protein>
    <recommendedName>
        <fullName evidence="9">Iron transporter</fullName>
    </recommendedName>
</protein>
<dbReference type="HOGENOM" id="CLU_038957_2_1_9"/>
<evidence type="ECO:0000313" key="7">
    <source>
        <dbReference type="EMBL" id="AEW05541.1"/>
    </source>
</evidence>
<dbReference type="InterPro" id="IPR008217">
    <property type="entry name" value="Ccc1_fam"/>
</dbReference>
<dbReference type="KEGG" id="sap:Sulac_2051"/>
<dbReference type="STRING" id="679936.Sulac_2051"/>
<dbReference type="PATRIC" id="fig|679936.5.peg.2116"/>
<dbReference type="EMBL" id="CP003179">
    <property type="protein sequence ID" value="AEW05541.1"/>
    <property type="molecule type" value="Genomic_DNA"/>
</dbReference>
<comment type="subcellular location">
    <subcellularLocation>
        <location evidence="1">Endomembrane system</location>
        <topology evidence="1">Multi-pass membrane protein</topology>
    </subcellularLocation>
</comment>
<dbReference type="GO" id="GO:0012505">
    <property type="term" value="C:endomembrane system"/>
    <property type="evidence" value="ECO:0007669"/>
    <property type="project" value="UniProtKB-SubCell"/>
</dbReference>
<keyword evidence="4 6" id="KW-0472">Membrane</keyword>
<evidence type="ECO:0000256" key="5">
    <source>
        <dbReference type="SAM" id="MobiDB-lite"/>
    </source>
</evidence>
<gene>
    <name evidence="7" type="ordered locus">Sulac_2051</name>
</gene>
<dbReference type="GO" id="GO:0005384">
    <property type="term" value="F:manganese ion transmembrane transporter activity"/>
    <property type="evidence" value="ECO:0007669"/>
    <property type="project" value="InterPro"/>
</dbReference>
<sequence>MAKTSAANATSPSESDTGRRTHSGLVREAIFGINDGLVATIGLVSGEALSHQSHQAVLIAAMSAVGAAVVSMAVGSYLATVSANDFLKKEIRDQKRAIWRHPERERRHVRRLLDEIGVPKPVKPPVERHIVSSRPRWVRFMVRENLGIHARHQENPWQNAVTMGIAVTIGSTPPVLPYLLTLPSIWARDLSWAFSLAFALVSGGVKGRITESSPIRSALSFGFLVTLSAGVGALIGLGLGQMGL</sequence>
<organism evidence="7 8">
    <name type="scientific">Sulfobacillus acidophilus (strain ATCC 700253 / DSM 10332 / NAL)</name>
    <dbReference type="NCBI Taxonomy" id="679936"/>
    <lineage>
        <taxon>Bacteria</taxon>
        <taxon>Bacillati</taxon>
        <taxon>Bacillota</taxon>
        <taxon>Clostridia</taxon>
        <taxon>Eubacteriales</taxon>
        <taxon>Clostridiales Family XVII. Incertae Sedis</taxon>
        <taxon>Sulfobacillus</taxon>
    </lineage>
</organism>
<dbReference type="Proteomes" id="UP000005439">
    <property type="component" value="Chromosome"/>
</dbReference>
<evidence type="ECO:0000256" key="2">
    <source>
        <dbReference type="ARBA" id="ARBA00022692"/>
    </source>
</evidence>
<feature type="transmembrane region" description="Helical" evidence="6">
    <location>
        <begin position="56"/>
        <end position="79"/>
    </location>
</feature>
<evidence type="ECO:0000256" key="1">
    <source>
        <dbReference type="ARBA" id="ARBA00004127"/>
    </source>
</evidence>
<feature type="compositionally biased region" description="Polar residues" evidence="5">
    <location>
        <begin position="1"/>
        <end position="15"/>
    </location>
</feature>
<keyword evidence="2 6" id="KW-0812">Transmembrane</keyword>
<reference evidence="7 8" key="2">
    <citation type="journal article" date="2012" name="Stand. Genomic Sci.">
        <title>Complete genome sequence of the moderately thermophilic mineral-sulfide-oxidizing firmicute Sulfobacillus acidophilus type strain (NAL(T)).</title>
        <authorList>
            <person name="Anderson I."/>
            <person name="Chertkov O."/>
            <person name="Chen A."/>
            <person name="Saunders E."/>
            <person name="Lapidus A."/>
            <person name="Nolan M."/>
            <person name="Lucas S."/>
            <person name="Hammon N."/>
            <person name="Deshpande S."/>
            <person name="Cheng J.F."/>
            <person name="Han C."/>
            <person name="Tapia R."/>
            <person name="Goodwin L.A."/>
            <person name="Pitluck S."/>
            <person name="Liolios K."/>
            <person name="Pagani I."/>
            <person name="Ivanova N."/>
            <person name="Mikhailova N."/>
            <person name="Pati A."/>
            <person name="Palaniappan K."/>
            <person name="Land M."/>
            <person name="Pan C."/>
            <person name="Rohde M."/>
            <person name="Pukall R."/>
            <person name="Goker M."/>
            <person name="Detter J.C."/>
            <person name="Woyke T."/>
            <person name="Bristow J."/>
            <person name="Eisen J.A."/>
            <person name="Markowitz V."/>
            <person name="Hugenholtz P."/>
            <person name="Kyrpides N.C."/>
            <person name="Klenk H.P."/>
            <person name="Mavromatis K."/>
        </authorList>
    </citation>
    <scope>NUCLEOTIDE SEQUENCE [LARGE SCALE GENOMIC DNA]</scope>
    <source>
        <strain evidence="8">ATCC 700253 / DSM 10332 / NAL</strain>
    </source>
</reference>
<reference evidence="8" key="1">
    <citation type="submission" date="2011-12" db="EMBL/GenBank/DDBJ databases">
        <title>The complete genome of chromosome of Sulfobacillus acidophilus DSM 10332.</title>
        <authorList>
            <person name="Lucas S."/>
            <person name="Han J."/>
            <person name="Lapidus A."/>
            <person name="Bruce D."/>
            <person name="Goodwin L."/>
            <person name="Pitluck S."/>
            <person name="Peters L."/>
            <person name="Kyrpides N."/>
            <person name="Mavromatis K."/>
            <person name="Ivanova N."/>
            <person name="Mikhailova N."/>
            <person name="Chertkov O."/>
            <person name="Saunders E."/>
            <person name="Detter J.C."/>
            <person name="Tapia R."/>
            <person name="Han C."/>
            <person name="Land M."/>
            <person name="Hauser L."/>
            <person name="Markowitz V."/>
            <person name="Cheng J.-F."/>
            <person name="Hugenholtz P."/>
            <person name="Woyke T."/>
            <person name="Wu D."/>
            <person name="Pukall R."/>
            <person name="Gehrich-Schroeter G."/>
            <person name="Schneider S."/>
            <person name="Klenk H.-P."/>
            <person name="Eisen J.A."/>
        </authorList>
    </citation>
    <scope>NUCLEOTIDE SEQUENCE [LARGE SCALE GENOMIC DNA]</scope>
    <source>
        <strain evidence="8">ATCC 700253 / DSM 10332 / NAL</strain>
    </source>
</reference>
<name>G8TSC9_SULAD</name>
<evidence type="ECO:0000256" key="3">
    <source>
        <dbReference type="ARBA" id="ARBA00022989"/>
    </source>
</evidence>
<dbReference type="AlphaFoldDB" id="G8TSC9"/>
<feature type="transmembrane region" description="Helical" evidence="6">
    <location>
        <begin position="217"/>
        <end position="239"/>
    </location>
</feature>
<evidence type="ECO:0000256" key="4">
    <source>
        <dbReference type="ARBA" id="ARBA00023136"/>
    </source>
</evidence>
<dbReference type="Pfam" id="PF01988">
    <property type="entry name" value="VIT1"/>
    <property type="match status" value="1"/>
</dbReference>
<evidence type="ECO:0008006" key="9">
    <source>
        <dbReference type="Google" id="ProtNLM"/>
    </source>
</evidence>
<evidence type="ECO:0000313" key="8">
    <source>
        <dbReference type="Proteomes" id="UP000005439"/>
    </source>
</evidence>